<dbReference type="Proteomes" id="UP000587760">
    <property type="component" value="Unassembled WGS sequence"/>
</dbReference>
<dbReference type="RefSeq" id="WP_184742563.1">
    <property type="nucleotide sequence ID" value="NZ_JACHGJ010000001.1"/>
</dbReference>
<gene>
    <name evidence="1" type="ORF">HNR50_000217</name>
</gene>
<sequence length="170" mass="19801">MKIPEKLPDLFISGIEELSIDASSIIYMLKIGIFGYAAAEITFFACPCILEEVGWPGLPVNIVPEPQEIMTNDETVLYVSRQKNIPLMSEDLEILAEADKKSIPYFNTLMILNYLLLRGRVTRKEYPEYYERLKEISRYSREVLDYGEKIRILVEHTFYQKWTPTPKPNE</sequence>
<reference evidence="1 2" key="1">
    <citation type="submission" date="2020-08" db="EMBL/GenBank/DDBJ databases">
        <title>Genomic Encyclopedia of Type Strains, Phase IV (KMG-IV): sequencing the most valuable type-strain genomes for metagenomic binning, comparative biology and taxonomic classification.</title>
        <authorList>
            <person name="Goeker M."/>
        </authorList>
    </citation>
    <scope>NUCLEOTIDE SEQUENCE [LARGE SCALE GENOMIC DNA]</scope>
    <source>
        <strain evidence="1 2">DSM 2461</strain>
    </source>
</reference>
<keyword evidence="2" id="KW-1185">Reference proteome</keyword>
<proteinExistence type="predicted"/>
<evidence type="ECO:0000313" key="1">
    <source>
        <dbReference type="EMBL" id="MBB6478584.1"/>
    </source>
</evidence>
<protein>
    <submittedName>
        <fullName evidence="1">Uncharacterized protein</fullName>
    </submittedName>
</protein>
<name>A0A841R0V7_9SPIO</name>
<comment type="caution">
    <text evidence="1">The sequence shown here is derived from an EMBL/GenBank/DDBJ whole genome shotgun (WGS) entry which is preliminary data.</text>
</comment>
<dbReference type="EMBL" id="JACHGJ010000001">
    <property type="protein sequence ID" value="MBB6478584.1"/>
    <property type="molecule type" value="Genomic_DNA"/>
</dbReference>
<dbReference type="AlphaFoldDB" id="A0A841R0V7"/>
<accession>A0A841R0V7</accession>
<evidence type="ECO:0000313" key="2">
    <source>
        <dbReference type="Proteomes" id="UP000587760"/>
    </source>
</evidence>
<organism evidence="1 2">
    <name type="scientific">Spirochaeta isovalerica</name>
    <dbReference type="NCBI Taxonomy" id="150"/>
    <lineage>
        <taxon>Bacteria</taxon>
        <taxon>Pseudomonadati</taxon>
        <taxon>Spirochaetota</taxon>
        <taxon>Spirochaetia</taxon>
        <taxon>Spirochaetales</taxon>
        <taxon>Spirochaetaceae</taxon>
        <taxon>Spirochaeta</taxon>
    </lineage>
</organism>